<keyword evidence="2" id="KW-1185">Reference proteome</keyword>
<dbReference type="RefSeq" id="WP_189648133.1">
    <property type="nucleotide sequence ID" value="NZ_BMRC01000006.1"/>
</dbReference>
<accession>A0ABV5IYG9</accession>
<gene>
    <name evidence="1" type="ORF">ACFFV7_51140</name>
</gene>
<name>A0ABV5IYG9_9ACTN</name>
<reference evidence="1 2" key="1">
    <citation type="submission" date="2024-09" db="EMBL/GenBank/DDBJ databases">
        <authorList>
            <person name="Sun Q."/>
            <person name="Mori K."/>
        </authorList>
    </citation>
    <scope>NUCLEOTIDE SEQUENCE [LARGE SCALE GENOMIC DNA]</scope>
    <source>
        <strain evidence="1 2">CCM 3426</strain>
    </source>
</reference>
<dbReference type="EMBL" id="JBHMEI010000104">
    <property type="protein sequence ID" value="MFB9209618.1"/>
    <property type="molecule type" value="Genomic_DNA"/>
</dbReference>
<sequence>MTRLLARFRAYLRPEVPTDADITTYLTSLAAPAHPAGAHPYQPPTTESRSA</sequence>
<proteinExistence type="predicted"/>
<dbReference type="Proteomes" id="UP001589647">
    <property type="component" value="Unassembled WGS sequence"/>
</dbReference>
<comment type="caution">
    <text evidence="1">The sequence shown here is derived from an EMBL/GenBank/DDBJ whole genome shotgun (WGS) entry which is preliminary data.</text>
</comment>
<evidence type="ECO:0000313" key="2">
    <source>
        <dbReference type="Proteomes" id="UP001589647"/>
    </source>
</evidence>
<protein>
    <submittedName>
        <fullName evidence="1">Uncharacterized protein</fullName>
    </submittedName>
</protein>
<organism evidence="1 2">
    <name type="scientific">Nonomuraea spiralis</name>
    <dbReference type="NCBI Taxonomy" id="46182"/>
    <lineage>
        <taxon>Bacteria</taxon>
        <taxon>Bacillati</taxon>
        <taxon>Actinomycetota</taxon>
        <taxon>Actinomycetes</taxon>
        <taxon>Streptosporangiales</taxon>
        <taxon>Streptosporangiaceae</taxon>
        <taxon>Nonomuraea</taxon>
    </lineage>
</organism>
<evidence type="ECO:0000313" key="1">
    <source>
        <dbReference type="EMBL" id="MFB9209618.1"/>
    </source>
</evidence>